<dbReference type="EMBL" id="AOME01000070">
    <property type="protein sequence ID" value="EMA50700.1"/>
    <property type="molecule type" value="Genomic_DNA"/>
</dbReference>
<protein>
    <submittedName>
        <fullName evidence="2">PilT protein domain-containing protein</fullName>
    </submittedName>
</protein>
<dbReference type="Pfam" id="PF01850">
    <property type="entry name" value="PIN"/>
    <property type="match status" value="1"/>
</dbReference>
<gene>
    <name evidence="2" type="ORF">C450_13517</name>
</gene>
<reference evidence="2 3" key="1">
    <citation type="journal article" date="2014" name="PLoS Genet.">
        <title>Phylogenetically driven sequencing of extremely halophilic archaea reveals strategies for static and dynamic osmo-response.</title>
        <authorList>
            <person name="Becker E.A."/>
            <person name="Seitzer P.M."/>
            <person name="Tritt A."/>
            <person name="Larsen D."/>
            <person name="Krusor M."/>
            <person name="Yao A.I."/>
            <person name="Wu D."/>
            <person name="Madern D."/>
            <person name="Eisen J.A."/>
            <person name="Darling A.E."/>
            <person name="Facciotti M.T."/>
        </authorList>
    </citation>
    <scope>NUCLEOTIDE SEQUENCE [LARGE SCALE GENOMIC DNA]</scope>
    <source>
        <strain evidence="2 3">DSM 8989</strain>
    </source>
</reference>
<feature type="domain" description="PIN" evidence="1">
    <location>
        <begin position="10"/>
        <end position="94"/>
    </location>
</feature>
<dbReference type="InterPro" id="IPR002716">
    <property type="entry name" value="PIN_dom"/>
</dbReference>
<dbReference type="GO" id="GO:0016075">
    <property type="term" value="P:rRNA catabolic process"/>
    <property type="evidence" value="ECO:0007669"/>
    <property type="project" value="TreeGrafter"/>
</dbReference>
<organism evidence="2 3">
    <name type="scientific">Halococcus salifodinae DSM 8989</name>
    <dbReference type="NCBI Taxonomy" id="1227456"/>
    <lineage>
        <taxon>Archaea</taxon>
        <taxon>Methanobacteriati</taxon>
        <taxon>Methanobacteriota</taxon>
        <taxon>Stenosarchaea group</taxon>
        <taxon>Halobacteria</taxon>
        <taxon>Halobacteriales</taxon>
        <taxon>Halococcaceae</taxon>
        <taxon>Halococcus</taxon>
    </lineage>
</organism>
<dbReference type="GO" id="GO:0004521">
    <property type="term" value="F:RNA endonuclease activity"/>
    <property type="evidence" value="ECO:0007669"/>
    <property type="project" value="InterPro"/>
</dbReference>
<dbReference type="AlphaFoldDB" id="M0N1X0"/>
<comment type="caution">
    <text evidence="2">The sequence shown here is derived from an EMBL/GenBank/DDBJ whole genome shotgun (WGS) entry which is preliminary data.</text>
</comment>
<accession>M0N1X0</accession>
<sequence length="144" mass="16295">MAGASSDARLFDSSVLFGAVNARDANHDVALRLVKGVDGGTLPDAVVIESVLAETLNGIHGRVSHEAAVDFLDRLEANARFHVERRDDRQREGAIPHERTAVVRRRADRCCRTNGRYRVRVLVRRRFRRRDATRHARESVRSEE</sequence>
<dbReference type="SUPFAM" id="SSF88723">
    <property type="entry name" value="PIN domain-like"/>
    <property type="match status" value="1"/>
</dbReference>
<dbReference type="InterPro" id="IPR029060">
    <property type="entry name" value="PIN-like_dom_sf"/>
</dbReference>
<dbReference type="Gene3D" id="3.40.50.1010">
    <property type="entry name" value="5'-nuclease"/>
    <property type="match status" value="1"/>
</dbReference>
<proteinExistence type="predicted"/>
<dbReference type="InterPro" id="IPR039018">
    <property type="entry name" value="VapC20-like"/>
</dbReference>
<dbReference type="Proteomes" id="UP000011625">
    <property type="component" value="Unassembled WGS sequence"/>
</dbReference>
<dbReference type="STRING" id="1227456.C450_13517"/>
<dbReference type="PANTHER" id="PTHR42188">
    <property type="entry name" value="23S RRNA-SPECIFIC ENDONUCLEASE VAPC20"/>
    <property type="match status" value="1"/>
</dbReference>
<dbReference type="PANTHER" id="PTHR42188:SF1">
    <property type="entry name" value="23S RRNA-SPECIFIC ENDONUCLEASE VAPC20"/>
    <property type="match status" value="1"/>
</dbReference>
<evidence type="ECO:0000313" key="3">
    <source>
        <dbReference type="Proteomes" id="UP000011625"/>
    </source>
</evidence>
<evidence type="ECO:0000259" key="1">
    <source>
        <dbReference type="Pfam" id="PF01850"/>
    </source>
</evidence>
<evidence type="ECO:0000313" key="2">
    <source>
        <dbReference type="EMBL" id="EMA50700.1"/>
    </source>
</evidence>
<name>M0N1X0_9EURY</name>
<keyword evidence="3" id="KW-1185">Reference proteome</keyword>